<reference evidence="1 2" key="1">
    <citation type="submission" date="2013-06" db="EMBL/GenBank/DDBJ databases">
        <title>The Genome Sequence of Acinetobacter sp. NIPH 2036.</title>
        <authorList>
            <consortium name="The Broad Institute Genome Sequencing Platform"/>
            <consortium name="The Broad Institute Genome Sequencing Center for Infectious Disease"/>
            <person name="Cerqueira G."/>
            <person name="Feldgarden M."/>
            <person name="Courvalin P."/>
            <person name="Perichon B."/>
            <person name="Grillot-Courvalin C."/>
            <person name="Clermont D."/>
            <person name="Rocha E."/>
            <person name="Yoon E.-J."/>
            <person name="Nemec A."/>
            <person name="Young S.K."/>
            <person name="Zeng Q."/>
            <person name="Gargeya S."/>
            <person name="Fitzgerald M."/>
            <person name="Abouelleil A."/>
            <person name="Alvarado L."/>
            <person name="Berlin A.M."/>
            <person name="Chapman S.B."/>
            <person name="Dewar J."/>
            <person name="Goldberg J."/>
            <person name="Griggs A."/>
            <person name="Gujja S."/>
            <person name="Hansen M."/>
            <person name="Howarth C."/>
            <person name="Imamovic A."/>
            <person name="Larimer J."/>
            <person name="McCowan C."/>
            <person name="Murphy C."/>
            <person name="Pearson M."/>
            <person name="Priest M."/>
            <person name="Roberts A."/>
            <person name="Saif S."/>
            <person name="Shea T."/>
            <person name="Sykes S."/>
            <person name="Wortman J."/>
            <person name="Nusbaum C."/>
            <person name="Birren B."/>
        </authorList>
    </citation>
    <scope>NUCLEOTIDE SEQUENCE [LARGE SCALE GENOMIC DNA]</scope>
    <source>
        <strain evidence="1 2">NIPH 2036</strain>
    </source>
</reference>
<organism evidence="1 2">
    <name type="scientific">Acinetobacter colistiniresistens</name>
    <dbReference type="NCBI Taxonomy" id="280145"/>
    <lineage>
        <taxon>Bacteria</taxon>
        <taxon>Pseudomonadati</taxon>
        <taxon>Pseudomonadota</taxon>
        <taxon>Gammaproteobacteria</taxon>
        <taxon>Moraxellales</taxon>
        <taxon>Moraxellaceae</taxon>
        <taxon>Acinetobacter</taxon>
    </lineage>
</organism>
<dbReference type="HOGENOM" id="CLU_3371532_0_0_6"/>
<protein>
    <submittedName>
        <fullName evidence="1">Uncharacterized protein</fullName>
    </submittedName>
</protein>
<dbReference type="AlphaFoldDB" id="S3TIX0"/>
<sequence length="34" mass="4089">MNSKVSWGEIHQKLTEFDELPNMLELVSYFEMNQ</sequence>
<comment type="caution">
    <text evidence="1">The sequence shown here is derived from an EMBL/GenBank/DDBJ whole genome shotgun (WGS) entry which is preliminary data.</text>
</comment>
<proteinExistence type="predicted"/>
<evidence type="ECO:0000313" key="2">
    <source>
        <dbReference type="Proteomes" id="UP000014559"/>
    </source>
</evidence>
<gene>
    <name evidence="1" type="ORF">F907_00767</name>
</gene>
<name>S3TIX0_9GAMM</name>
<dbReference type="EMBL" id="ATGK01000006">
    <property type="protein sequence ID" value="EPG40933.1"/>
    <property type="molecule type" value="Genomic_DNA"/>
</dbReference>
<dbReference type="Proteomes" id="UP000014559">
    <property type="component" value="Unassembled WGS sequence"/>
</dbReference>
<evidence type="ECO:0000313" key="1">
    <source>
        <dbReference type="EMBL" id="EPG40933.1"/>
    </source>
</evidence>
<accession>S3TIX0</accession>